<dbReference type="PANTHER" id="PTHR11575:SF24">
    <property type="entry name" value="5'-NUCLEOTIDASE"/>
    <property type="match status" value="1"/>
</dbReference>
<dbReference type="GO" id="GO:0009166">
    <property type="term" value="P:nucleotide catabolic process"/>
    <property type="evidence" value="ECO:0007669"/>
    <property type="project" value="InterPro"/>
</dbReference>
<dbReference type="GO" id="GO:0030288">
    <property type="term" value="C:outer membrane-bounded periplasmic space"/>
    <property type="evidence" value="ECO:0007669"/>
    <property type="project" value="TreeGrafter"/>
</dbReference>
<gene>
    <name evidence="2" type="ORF">SAMN02927921_02744</name>
</gene>
<dbReference type="PRINTS" id="PR01607">
    <property type="entry name" value="APYRASEFAMLY"/>
</dbReference>
<keyword evidence="3" id="KW-1185">Reference proteome</keyword>
<sequence>MHKNTNCPYHNHIRITHFVIFITLTLFLSCKRGDIVTDVQISGIEGKEININDSISGDPEIEAFVKPFREHIDQDLSAPLAYNPTDLSKTDGELNTAIGNLMADVVLKKAETVFHRRTGKHIDAVLLNFGGIRATMARGNTTARTAYEIMPFENAIVVLELTGDKVRQLADYLVKARTAHPISGIQLVLDKDGEEKSFLINDKPIDPDRHYYIATSDYLMNGGDHMNFFLNPVRTVPLDYRIRNAMIDYFTETDTIHTRRDDRFISQ</sequence>
<evidence type="ECO:0000259" key="1">
    <source>
        <dbReference type="Pfam" id="PF02872"/>
    </source>
</evidence>
<protein>
    <submittedName>
        <fullName evidence="2">5'-nucleotidase</fullName>
    </submittedName>
</protein>
<dbReference type="InterPro" id="IPR036907">
    <property type="entry name" value="5'-Nucleotdase_C_sf"/>
</dbReference>
<dbReference type="InterPro" id="IPR006179">
    <property type="entry name" value="5_nucleotidase/apyrase"/>
</dbReference>
<dbReference type="Gene3D" id="3.90.780.10">
    <property type="entry name" value="5'-Nucleotidase, C-terminal domain"/>
    <property type="match status" value="1"/>
</dbReference>
<dbReference type="GO" id="GO:0016787">
    <property type="term" value="F:hydrolase activity"/>
    <property type="evidence" value="ECO:0007669"/>
    <property type="project" value="InterPro"/>
</dbReference>
<evidence type="ECO:0000313" key="2">
    <source>
        <dbReference type="EMBL" id="SFW61695.1"/>
    </source>
</evidence>
<name>A0A1K1QP18_9FLAO</name>
<dbReference type="RefSeq" id="WP_083564933.1">
    <property type="nucleotide sequence ID" value="NZ_FPJE01000014.1"/>
</dbReference>
<proteinExistence type="predicted"/>
<dbReference type="OrthoDB" id="4762412at2"/>
<dbReference type="SUPFAM" id="SSF55816">
    <property type="entry name" value="5'-nucleotidase (syn. UDP-sugar hydrolase), C-terminal domain"/>
    <property type="match status" value="1"/>
</dbReference>
<dbReference type="STRING" id="1150368.SAMN02927921_02744"/>
<evidence type="ECO:0000313" key="3">
    <source>
        <dbReference type="Proteomes" id="UP000182248"/>
    </source>
</evidence>
<feature type="domain" description="5'-Nucleotidase C-terminal" evidence="1">
    <location>
        <begin position="94"/>
        <end position="229"/>
    </location>
</feature>
<dbReference type="InterPro" id="IPR008334">
    <property type="entry name" value="5'-Nucleotdase_C"/>
</dbReference>
<dbReference type="PROSITE" id="PS51257">
    <property type="entry name" value="PROKAR_LIPOPROTEIN"/>
    <property type="match status" value="1"/>
</dbReference>
<organism evidence="2 3">
    <name type="scientific">Sinomicrobium oceani</name>
    <dbReference type="NCBI Taxonomy" id="1150368"/>
    <lineage>
        <taxon>Bacteria</taxon>
        <taxon>Pseudomonadati</taxon>
        <taxon>Bacteroidota</taxon>
        <taxon>Flavobacteriia</taxon>
        <taxon>Flavobacteriales</taxon>
        <taxon>Flavobacteriaceae</taxon>
        <taxon>Sinomicrobium</taxon>
    </lineage>
</organism>
<dbReference type="EMBL" id="FPJE01000014">
    <property type="protein sequence ID" value="SFW61695.1"/>
    <property type="molecule type" value="Genomic_DNA"/>
</dbReference>
<dbReference type="Pfam" id="PF02872">
    <property type="entry name" value="5_nucleotid_C"/>
    <property type="match status" value="1"/>
</dbReference>
<dbReference type="Proteomes" id="UP000182248">
    <property type="component" value="Unassembled WGS sequence"/>
</dbReference>
<accession>A0A1K1QP18</accession>
<dbReference type="PANTHER" id="PTHR11575">
    <property type="entry name" value="5'-NUCLEOTIDASE-RELATED"/>
    <property type="match status" value="1"/>
</dbReference>
<dbReference type="AlphaFoldDB" id="A0A1K1QP18"/>
<reference evidence="2 3" key="1">
    <citation type="submission" date="2016-11" db="EMBL/GenBank/DDBJ databases">
        <authorList>
            <person name="Jaros S."/>
            <person name="Januszkiewicz K."/>
            <person name="Wedrychowicz H."/>
        </authorList>
    </citation>
    <scope>NUCLEOTIDE SEQUENCE [LARGE SCALE GENOMIC DNA]</scope>
    <source>
        <strain evidence="2 3">CGMCC 1.12145</strain>
    </source>
</reference>